<dbReference type="InterPro" id="IPR020019">
    <property type="entry name" value="AcTrfase_PglD-like"/>
</dbReference>
<dbReference type="InterPro" id="IPR050179">
    <property type="entry name" value="Trans_hexapeptide_repeat"/>
</dbReference>
<evidence type="ECO:0000256" key="1">
    <source>
        <dbReference type="ARBA" id="ARBA00007274"/>
    </source>
</evidence>
<dbReference type="InterPro" id="IPR011004">
    <property type="entry name" value="Trimer_LpxA-like_sf"/>
</dbReference>
<evidence type="ECO:0000256" key="2">
    <source>
        <dbReference type="PIRSR" id="PIRSR620019-1"/>
    </source>
</evidence>
<keyword evidence="5" id="KW-0808">Transferase</keyword>
<protein>
    <submittedName>
        <fullName evidence="5">Acetyltransferase</fullName>
    </submittedName>
</protein>
<dbReference type="PANTHER" id="PTHR43300">
    <property type="entry name" value="ACETYLTRANSFERASE"/>
    <property type="match status" value="1"/>
</dbReference>
<name>A0A7Y9C5D8_9FLAO</name>
<dbReference type="SUPFAM" id="SSF51161">
    <property type="entry name" value="Trimeric LpxA-like enzymes"/>
    <property type="match status" value="1"/>
</dbReference>
<keyword evidence="6" id="KW-1185">Reference proteome</keyword>
<accession>A0A7Y9C5D8</accession>
<feature type="active site" description="Proton acceptor" evidence="2">
    <location>
        <position position="137"/>
    </location>
</feature>
<dbReference type="CDD" id="cd03360">
    <property type="entry name" value="LbH_AT_putative"/>
    <property type="match status" value="1"/>
</dbReference>
<evidence type="ECO:0000256" key="3">
    <source>
        <dbReference type="PIRSR" id="PIRSR620019-2"/>
    </source>
</evidence>
<evidence type="ECO:0000259" key="4">
    <source>
        <dbReference type="Pfam" id="PF17836"/>
    </source>
</evidence>
<feature type="domain" description="PglD N-terminal" evidence="4">
    <location>
        <begin position="4"/>
        <end position="80"/>
    </location>
</feature>
<reference evidence="5 6" key="1">
    <citation type="submission" date="2020-07" db="EMBL/GenBank/DDBJ databases">
        <authorList>
            <person name="Sun Q."/>
        </authorList>
    </citation>
    <scope>NUCLEOTIDE SEQUENCE [LARGE SCALE GENOMIC DNA]</scope>
    <source>
        <strain evidence="5 6">MAH-1</strain>
    </source>
</reference>
<dbReference type="Proteomes" id="UP000535020">
    <property type="component" value="Unassembled WGS sequence"/>
</dbReference>
<dbReference type="Pfam" id="PF17836">
    <property type="entry name" value="PglD_N"/>
    <property type="match status" value="1"/>
</dbReference>
<dbReference type="Gene3D" id="2.160.10.10">
    <property type="entry name" value="Hexapeptide repeat proteins"/>
    <property type="match status" value="1"/>
</dbReference>
<evidence type="ECO:0000313" key="5">
    <source>
        <dbReference type="EMBL" id="NYA70905.1"/>
    </source>
</evidence>
<dbReference type="RefSeq" id="WP_176005719.1">
    <property type="nucleotide sequence ID" value="NZ_JABWMI010000010.1"/>
</dbReference>
<sequence length="215" mass="22994">MDCIIIGAGNYSNVLYNYMLDQNEPVRIVGFVDDNEALHGTEILGVPVLGGVKLLEELHDKAQGVYCPIGNNKIRVKLLKYARSLGYELPNFIHKSSVVGPNTNMGKGNYVMPGTVVMPNATLSDYVMLSMCISVGHDTFFEEGVFVANGCNLGGNIHFRKDTFVGMGATIISGVKLIGEKCIIGAGAVIIKDVPDFSTVVGNPGKVIKTAVPQS</sequence>
<evidence type="ECO:0000313" key="6">
    <source>
        <dbReference type="Proteomes" id="UP000535020"/>
    </source>
</evidence>
<comment type="similarity">
    <text evidence="1">Belongs to the transferase hexapeptide repeat family.</text>
</comment>
<dbReference type="InterPro" id="IPR041561">
    <property type="entry name" value="PglD_N"/>
</dbReference>
<dbReference type="NCBIfam" id="TIGR03570">
    <property type="entry name" value="NeuD_NnaD"/>
    <property type="match status" value="1"/>
</dbReference>
<proteinExistence type="inferred from homology"/>
<feature type="site" description="Increases basicity of active site His" evidence="2">
    <location>
        <position position="138"/>
    </location>
</feature>
<feature type="binding site" evidence="3">
    <location>
        <position position="70"/>
    </location>
    <ligand>
        <name>substrate</name>
    </ligand>
</feature>
<dbReference type="PANTHER" id="PTHR43300:SF7">
    <property type="entry name" value="UDP-N-ACETYLBACILLOSAMINE N-ACETYLTRANSFERASE"/>
    <property type="match status" value="1"/>
</dbReference>
<dbReference type="Gene3D" id="3.40.50.20">
    <property type="match status" value="1"/>
</dbReference>
<gene>
    <name evidence="5" type="ORF">HZF10_08245</name>
</gene>
<dbReference type="EMBL" id="JACBJI010000003">
    <property type="protein sequence ID" value="NYA70905.1"/>
    <property type="molecule type" value="Genomic_DNA"/>
</dbReference>
<dbReference type="GO" id="GO:0016740">
    <property type="term" value="F:transferase activity"/>
    <property type="evidence" value="ECO:0007669"/>
    <property type="project" value="UniProtKB-KW"/>
</dbReference>
<organism evidence="5 6">
    <name type="scientific">Flavobacterium agri</name>
    <dbReference type="NCBI Taxonomy" id="2743471"/>
    <lineage>
        <taxon>Bacteria</taxon>
        <taxon>Pseudomonadati</taxon>
        <taxon>Bacteroidota</taxon>
        <taxon>Flavobacteriia</taxon>
        <taxon>Flavobacteriales</taxon>
        <taxon>Flavobacteriaceae</taxon>
        <taxon>Flavobacterium</taxon>
    </lineage>
</organism>
<dbReference type="AlphaFoldDB" id="A0A7Y9C5D8"/>
<comment type="caution">
    <text evidence="5">The sequence shown here is derived from an EMBL/GenBank/DDBJ whole genome shotgun (WGS) entry which is preliminary data.</text>
</comment>